<accession>H0R6X1</accession>
<dbReference type="SUPFAM" id="SSF88946">
    <property type="entry name" value="Sigma2 domain of RNA polymerase sigma factors"/>
    <property type="match status" value="1"/>
</dbReference>
<evidence type="ECO:0000313" key="9">
    <source>
        <dbReference type="EMBL" id="GAB20822.1"/>
    </source>
</evidence>
<dbReference type="AlphaFoldDB" id="H0R6X1"/>
<dbReference type="GO" id="GO:0016987">
    <property type="term" value="F:sigma factor activity"/>
    <property type="evidence" value="ECO:0007669"/>
    <property type="project" value="UniProtKB-KW"/>
</dbReference>
<comment type="caution">
    <text evidence="9">The sequence shown here is derived from an EMBL/GenBank/DDBJ whole genome shotgun (WGS) entry which is preliminary data.</text>
</comment>
<dbReference type="PANTHER" id="PTHR43133:SF66">
    <property type="entry name" value="ECF RNA POLYMERASE SIGMA FACTOR SIGK"/>
    <property type="match status" value="1"/>
</dbReference>
<dbReference type="InterPro" id="IPR036388">
    <property type="entry name" value="WH-like_DNA-bd_sf"/>
</dbReference>
<evidence type="ECO:0000256" key="6">
    <source>
        <dbReference type="RuleBase" id="RU000716"/>
    </source>
</evidence>
<keyword evidence="3 6" id="KW-0731">Sigma factor</keyword>
<dbReference type="NCBIfam" id="NF007228">
    <property type="entry name" value="PRK09646.1"/>
    <property type="match status" value="1"/>
</dbReference>
<dbReference type="InterPro" id="IPR007627">
    <property type="entry name" value="RNA_pol_sigma70_r2"/>
</dbReference>
<dbReference type="Gene3D" id="1.10.10.10">
    <property type="entry name" value="Winged helix-like DNA-binding domain superfamily/Winged helix DNA-binding domain"/>
    <property type="match status" value="1"/>
</dbReference>
<dbReference type="GO" id="GO:0003677">
    <property type="term" value="F:DNA binding"/>
    <property type="evidence" value="ECO:0007669"/>
    <property type="project" value="UniProtKB-KW"/>
</dbReference>
<proteinExistence type="inferred from homology"/>
<dbReference type="RefSeq" id="WP_007320157.1">
    <property type="nucleotide sequence ID" value="NZ_BAEH01000132.1"/>
</dbReference>
<sequence>MRVRADAIEGTRMNQRASAETATLDALLVRVGDGDTAAFSDFYHRTSARTYGLVLRVLRDPGYSEEVLQEVYLNVWRSARSFDSSTGSVMAWLLTIAHRRAVDRVRAEQSAGTRDATYSAATYMPPRDDVADTVVHRSDSAVVVDCLDTLSDAQRLAVESAYYNSRTYREVASDLGLGLSAVKARIRDGLRRLRECVSGVNNDA</sequence>
<gene>
    <name evidence="9" type="primary">sigK</name>
    <name evidence="9" type="ORF">GOEFS_132_00530</name>
</gene>
<keyword evidence="5 6" id="KW-0804">Transcription</keyword>
<dbReference type="SUPFAM" id="SSF88659">
    <property type="entry name" value="Sigma3 and sigma4 domains of RNA polymerase sigma factors"/>
    <property type="match status" value="1"/>
</dbReference>
<dbReference type="Proteomes" id="UP000035034">
    <property type="component" value="Unassembled WGS sequence"/>
</dbReference>
<dbReference type="InterPro" id="IPR007630">
    <property type="entry name" value="RNA_pol_sigma70_r4"/>
</dbReference>
<dbReference type="Gene3D" id="1.10.1740.10">
    <property type="match status" value="1"/>
</dbReference>
<keyword evidence="4 6" id="KW-0238">DNA-binding</keyword>
<evidence type="ECO:0000256" key="4">
    <source>
        <dbReference type="ARBA" id="ARBA00023125"/>
    </source>
</evidence>
<dbReference type="InterPro" id="IPR013324">
    <property type="entry name" value="RNA_pol_sigma_r3/r4-like"/>
</dbReference>
<feature type="domain" description="RNA polymerase sigma-70 region 4" evidence="8">
    <location>
        <begin position="146"/>
        <end position="195"/>
    </location>
</feature>
<evidence type="ECO:0000259" key="8">
    <source>
        <dbReference type="Pfam" id="PF04545"/>
    </source>
</evidence>
<dbReference type="PROSITE" id="PS01063">
    <property type="entry name" value="SIGMA70_ECF"/>
    <property type="match status" value="1"/>
</dbReference>
<dbReference type="InterPro" id="IPR013325">
    <property type="entry name" value="RNA_pol_sigma_r2"/>
</dbReference>
<reference evidence="9 10" key="1">
    <citation type="submission" date="2011-12" db="EMBL/GenBank/DDBJ databases">
        <title>Whole genome shotgun sequence of Gordonia effusa NBRC 100432.</title>
        <authorList>
            <person name="Yoshida I."/>
            <person name="Takarada H."/>
            <person name="Hosoyama A."/>
            <person name="Tsuchikane K."/>
            <person name="Katsumata H."/>
            <person name="Yamazaki S."/>
            <person name="Fujita N."/>
        </authorList>
    </citation>
    <scope>NUCLEOTIDE SEQUENCE [LARGE SCALE GENOMIC DNA]</scope>
    <source>
        <strain evidence="9 10">NBRC 100432</strain>
    </source>
</reference>
<comment type="similarity">
    <text evidence="1 6">Belongs to the sigma-70 factor family. ECF subfamily.</text>
</comment>
<dbReference type="PANTHER" id="PTHR43133">
    <property type="entry name" value="RNA POLYMERASE ECF-TYPE SIGMA FACTO"/>
    <property type="match status" value="1"/>
</dbReference>
<dbReference type="InterPro" id="IPR000838">
    <property type="entry name" value="RNA_pol_sigma70_ECF_CS"/>
</dbReference>
<dbReference type="STRING" id="1077974.GOEFS_132_00530"/>
<dbReference type="eggNOG" id="COG1595">
    <property type="taxonomic scope" value="Bacteria"/>
</dbReference>
<protein>
    <recommendedName>
        <fullName evidence="6">RNA polymerase sigma factor</fullName>
    </recommendedName>
</protein>
<feature type="domain" description="RNA polymerase sigma-70 region 2" evidence="7">
    <location>
        <begin position="43"/>
        <end position="109"/>
    </location>
</feature>
<evidence type="ECO:0000256" key="3">
    <source>
        <dbReference type="ARBA" id="ARBA00023082"/>
    </source>
</evidence>
<dbReference type="EMBL" id="BAEH01000132">
    <property type="protein sequence ID" value="GAB20822.1"/>
    <property type="molecule type" value="Genomic_DNA"/>
</dbReference>
<dbReference type="CDD" id="cd06171">
    <property type="entry name" value="Sigma70_r4"/>
    <property type="match status" value="1"/>
</dbReference>
<evidence type="ECO:0000256" key="1">
    <source>
        <dbReference type="ARBA" id="ARBA00010641"/>
    </source>
</evidence>
<dbReference type="GO" id="GO:0006352">
    <property type="term" value="P:DNA-templated transcription initiation"/>
    <property type="evidence" value="ECO:0007669"/>
    <property type="project" value="InterPro"/>
</dbReference>
<keyword evidence="10" id="KW-1185">Reference proteome</keyword>
<organism evidence="9 10">
    <name type="scientific">Gordonia effusa NBRC 100432</name>
    <dbReference type="NCBI Taxonomy" id="1077974"/>
    <lineage>
        <taxon>Bacteria</taxon>
        <taxon>Bacillati</taxon>
        <taxon>Actinomycetota</taxon>
        <taxon>Actinomycetes</taxon>
        <taxon>Mycobacteriales</taxon>
        <taxon>Gordoniaceae</taxon>
        <taxon>Gordonia</taxon>
    </lineage>
</organism>
<evidence type="ECO:0000256" key="2">
    <source>
        <dbReference type="ARBA" id="ARBA00023015"/>
    </source>
</evidence>
<dbReference type="Pfam" id="PF04545">
    <property type="entry name" value="Sigma70_r4"/>
    <property type="match status" value="1"/>
</dbReference>
<evidence type="ECO:0000313" key="10">
    <source>
        <dbReference type="Proteomes" id="UP000035034"/>
    </source>
</evidence>
<keyword evidence="2 6" id="KW-0805">Transcription regulation</keyword>
<dbReference type="InterPro" id="IPR039425">
    <property type="entry name" value="RNA_pol_sigma-70-like"/>
</dbReference>
<dbReference type="NCBIfam" id="TIGR02937">
    <property type="entry name" value="sigma70-ECF"/>
    <property type="match status" value="1"/>
</dbReference>
<dbReference type="InterPro" id="IPR014284">
    <property type="entry name" value="RNA_pol_sigma-70_dom"/>
</dbReference>
<evidence type="ECO:0000259" key="7">
    <source>
        <dbReference type="Pfam" id="PF04542"/>
    </source>
</evidence>
<name>H0R6X1_9ACTN</name>
<dbReference type="Pfam" id="PF04542">
    <property type="entry name" value="Sigma70_r2"/>
    <property type="match status" value="1"/>
</dbReference>
<evidence type="ECO:0000256" key="5">
    <source>
        <dbReference type="ARBA" id="ARBA00023163"/>
    </source>
</evidence>